<reference evidence="3" key="1">
    <citation type="submission" date="2019-12" db="UniProtKB">
        <authorList>
            <consortium name="WormBaseParasite"/>
        </authorList>
    </citation>
    <scope>IDENTIFICATION</scope>
</reference>
<dbReference type="InterPro" id="IPR043502">
    <property type="entry name" value="DNA/RNA_pol_sf"/>
</dbReference>
<dbReference type="InterPro" id="IPR000477">
    <property type="entry name" value="RT_dom"/>
</dbReference>
<protein>
    <submittedName>
        <fullName evidence="3">Reverse transcriptase domain-containing protein</fullName>
    </submittedName>
</protein>
<evidence type="ECO:0000259" key="1">
    <source>
        <dbReference type="PROSITE" id="PS50878"/>
    </source>
</evidence>
<sequence length="418" mass="45666">MAAVTVTYKDKKHRLQLLVAQGTGPSLLGRDWFEPLGISVICKLQVASPVSLGDSVKAEIPDVFQPGLGTFTGPAVSLTLLPNAIPKFMRYRPVAFALQAKVVEEIDRLVGEGVWEPVSDSKWATPIVPVLKRDGTIRLCADYRATVNPAVATDVYPLLTLDEALAALSGGKYFTKLDLRNAYTQVPVDEAASEVLTVNTPCGLFRVKRLPFDLKAAPGIFQRLMMSLMKGLKGVIVLLDDILVIGASEAEHDCRVRSVLLRLKNAGLRLKGEKCVFAALELQFLGHTVSARGIRPTDEKVQAIKNVPVPKNKTELQAFLGLLNFYDRFLPNRAHVLEPLYRLLKQNLRWSWNKAADTAFHKAKELLSSSSCLTLYDGNRPLVVTCDASSVGVGAVMSHVNDDGGEHLSSPDWSVTIG</sequence>
<dbReference type="SUPFAM" id="SSF56672">
    <property type="entry name" value="DNA/RNA polymerases"/>
    <property type="match status" value="1"/>
</dbReference>
<dbReference type="Gene3D" id="3.10.10.10">
    <property type="entry name" value="HIV Type 1 Reverse Transcriptase, subunit A, domain 1"/>
    <property type="match status" value="1"/>
</dbReference>
<evidence type="ECO:0000313" key="3">
    <source>
        <dbReference type="WBParaSite" id="TMUE_1000002765.1"/>
    </source>
</evidence>
<accession>A0A5S6Q6F4</accession>
<dbReference type="InterPro" id="IPR041577">
    <property type="entry name" value="RT_RNaseH_2"/>
</dbReference>
<dbReference type="PROSITE" id="PS50878">
    <property type="entry name" value="RT_POL"/>
    <property type="match status" value="1"/>
</dbReference>
<proteinExistence type="predicted"/>
<dbReference type="InterPro" id="IPR050951">
    <property type="entry name" value="Retrovirus_Pol_polyprotein"/>
</dbReference>
<organism evidence="2 3">
    <name type="scientific">Trichuris muris</name>
    <name type="common">Mouse whipworm</name>
    <dbReference type="NCBI Taxonomy" id="70415"/>
    <lineage>
        <taxon>Eukaryota</taxon>
        <taxon>Metazoa</taxon>
        <taxon>Ecdysozoa</taxon>
        <taxon>Nematoda</taxon>
        <taxon>Enoplea</taxon>
        <taxon>Dorylaimia</taxon>
        <taxon>Trichinellida</taxon>
        <taxon>Trichuridae</taxon>
        <taxon>Trichuris</taxon>
    </lineage>
</organism>
<dbReference type="AlphaFoldDB" id="A0A5S6Q6F4"/>
<dbReference type="Gene3D" id="3.30.70.270">
    <property type="match status" value="2"/>
</dbReference>
<dbReference type="FunFam" id="3.30.70.270:FF:000026">
    <property type="entry name" value="Transposon Ty3-G Gag-Pol polyprotein"/>
    <property type="match status" value="1"/>
</dbReference>
<dbReference type="Pfam" id="PF00078">
    <property type="entry name" value="RVT_1"/>
    <property type="match status" value="1"/>
</dbReference>
<dbReference type="WBParaSite" id="TMUE_1000002765.1">
    <property type="protein sequence ID" value="TMUE_1000002765.1"/>
    <property type="gene ID" value="WBGene00298473"/>
</dbReference>
<name>A0A5S6Q6F4_TRIMR</name>
<dbReference type="InterPro" id="IPR043128">
    <property type="entry name" value="Rev_trsase/Diguanyl_cyclase"/>
</dbReference>
<dbReference type="STRING" id="70415.A0A5S6Q6F4"/>
<feature type="domain" description="Reverse transcriptase" evidence="1">
    <location>
        <begin position="111"/>
        <end position="289"/>
    </location>
</feature>
<dbReference type="CDD" id="cd01647">
    <property type="entry name" value="RT_LTR"/>
    <property type="match status" value="1"/>
</dbReference>
<dbReference type="PANTHER" id="PTHR37984">
    <property type="entry name" value="PROTEIN CBG26694"/>
    <property type="match status" value="1"/>
</dbReference>
<dbReference type="Pfam" id="PF17919">
    <property type="entry name" value="RT_RNaseH_2"/>
    <property type="match status" value="1"/>
</dbReference>
<dbReference type="PANTHER" id="PTHR37984:SF12">
    <property type="entry name" value="RIBONUCLEASE H"/>
    <property type="match status" value="1"/>
</dbReference>
<keyword evidence="2" id="KW-1185">Reference proteome</keyword>
<evidence type="ECO:0000313" key="2">
    <source>
        <dbReference type="Proteomes" id="UP000046395"/>
    </source>
</evidence>
<dbReference type="Proteomes" id="UP000046395">
    <property type="component" value="Unassembled WGS sequence"/>
</dbReference>